<dbReference type="PANTHER" id="PTHR16631:SF13">
    <property type="entry name" value="GLUCAN ENDO-1,3-BETA-GLUCOSIDASE EGLC-RELATED"/>
    <property type="match status" value="1"/>
</dbReference>
<feature type="signal peptide" evidence="7">
    <location>
        <begin position="1"/>
        <end position="16"/>
    </location>
</feature>
<evidence type="ECO:0000256" key="5">
    <source>
        <dbReference type="ARBA" id="ARBA00022801"/>
    </source>
</evidence>
<dbReference type="PANTHER" id="PTHR16631">
    <property type="entry name" value="GLUCAN 1,3-BETA-GLUCOSIDASE"/>
    <property type="match status" value="1"/>
</dbReference>
<dbReference type="GO" id="GO:0071555">
    <property type="term" value="P:cell wall organization"/>
    <property type="evidence" value="ECO:0007669"/>
    <property type="project" value="TreeGrafter"/>
</dbReference>
<feature type="compositionally biased region" description="Low complexity" evidence="6">
    <location>
        <begin position="129"/>
        <end position="149"/>
    </location>
</feature>
<keyword evidence="5" id="KW-0378">Hydrolase</keyword>
<sequence>MRSFILPALLPALALAAPAPAPKRDNDACPTMTFTYEGAIITAPYTGPGAPQSCLTAATSVAALCPTMTFTYNGAFITAQYQGPGTPQSCLTSRTPGQTSTPPAGSSPAATETGPGNGGPSVTTSDLVAPTTSATASSSAAASPSSPSTSGIAKGFNYGSAGMTQSSFETQFNLAKNLVGTSGFTSARLYTMIQDGTTNGVISAIPAAIATQTKLLLGLFYPNVDNELAALTAAAQQHGTAFTDLVLGISVGSEDLYRNSPTGIENHSNPGANPADIVSFIKATRNAIAGTALAGRLIGHVDTWTAYVNGSNNAVISACDFLGVDAYPYFQNTQANGIANGALLFEDAYQQTVGVAQGKPVWITETGWPVSGPVSGQATASTSDAESYWKSVGCGFAFDKILTFWYDLVDQGASPSFGVTDGTTTPLYDLSCTS</sequence>
<keyword evidence="9" id="KW-1185">Reference proteome</keyword>
<evidence type="ECO:0000256" key="3">
    <source>
        <dbReference type="ARBA" id="ARBA00008773"/>
    </source>
</evidence>
<reference evidence="8 9" key="1">
    <citation type="submission" date="2016-03" db="EMBL/GenBank/DDBJ databases">
        <authorList>
            <person name="Ploux O."/>
        </authorList>
    </citation>
    <scope>NUCLEOTIDE SEQUENCE [LARGE SCALE GENOMIC DNA]</scope>
    <source>
        <strain evidence="8 9">UAMH 11012</strain>
    </source>
</reference>
<feature type="chain" id="PRO_5012182734" description="glucan endo-1,3-beta-D-glucosidase" evidence="7">
    <location>
        <begin position="17"/>
        <end position="434"/>
    </location>
</feature>
<dbReference type="SUPFAM" id="SSF51445">
    <property type="entry name" value="(Trans)glycosidases"/>
    <property type="match status" value="1"/>
</dbReference>
<evidence type="ECO:0000313" key="8">
    <source>
        <dbReference type="EMBL" id="CZR54321.1"/>
    </source>
</evidence>
<comment type="subcellular location">
    <subcellularLocation>
        <location evidence="2">Cell envelope</location>
    </subcellularLocation>
</comment>
<dbReference type="Gene3D" id="3.20.20.80">
    <property type="entry name" value="Glycosidases"/>
    <property type="match status" value="1"/>
</dbReference>
<evidence type="ECO:0000256" key="2">
    <source>
        <dbReference type="ARBA" id="ARBA00004196"/>
    </source>
</evidence>
<comment type="catalytic activity">
    <reaction evidence="1">
        <text>Hydrolysis of (1-&gt;3)-beta-D-glucosidic linkages in (1-&gt;3)-beta-D-glucans.</text>
        <dbReference type="EC" id="3.2.1.39"/>
    </reaction>
</comment>
<feature type="region of interest" description="Disordered" evidence="6">
    <location>
        <begin position="86"/>
        <end position="149"/>
    </location>
</feature>
<keyword evidence="7" id="KW-0732">Signal</keyword>
<evidence type="ECO:0000313" key="9">
    <source>
        <dbReference type="Proteomes" id="UP000184330"/>
    </source>
</evidence>
<gene>
    <name evidence="8" type="ORF">PAC_04205</name>
</gene>
<evidence type="ECO:0000256" key="1">
    <source>
        <dbReference type="ARBA" id="ARBA00000382"/>
    </source>
</evidence>
<dbReference type="GO" id="GO:0009277">
    <property type="term" value="C:fungal-type cell wall"/>
    <property type="evidence" value="ECO:0007669"/>
    <property type="project" value="TreeGrafter"/>
</dbReference>
<dbReference type="Proteomes" id="UP000184330">
    <property type="component" value="Unassembled WGS sequence"/>
</dbReference>
<accession>A0A1L7WNH7</accession>
<dbReference type="OrthoDB" id="77201at2759"/>
<dbReference type="STRING" id="576137.A0A1L7WNH7"/>
<evidence type="ECO:0000256" key="4">
    <source>
        <dbReference type="ARBA" id="ARBA00012780"/>
    </source>
</evidence>
<proteinExistence type="inferred from homology"/>
<comment type="similarity">
    <text evidence="3">Belongs to the glycosyl hydrolase 17 family.</text>
</comment>
<dbReference type="GO" id="GO:0009986">
    <property type="term" value="C:cell surface"/>
    <property type="evidence" value="ECO:0007669"/>
    <property type="project" value="TreeGrafter"/>
</dbReference>
<evidence type="ECO:0000256" key="7">
    <source>
        <dbReference type="SAM" id="SignalP"/>
    </source>
</evidence>
<dbReference type="InterPro" id="IPR050732">
    <property type="entry name" value="Beta-glucan_modifiers"/>
</dbReference>
<name>A0A1L7WNH7_9HELO</name>
<dbReference type="GO" id="GO:0042973">
    <property type="term" value="F:glucan endo-1,3-beta-D-glucosidase activity"/>
    <property type="evidence" value="ECO:0007669"/>
    <property type="project" value="UniProtKB-EC"/>
</dbReference>
<feature type="compositionally biased region" description="Polar residues" evidence="6">
    <location>
        <begin position="86"/>
        <end position="110"/>
    </location>
</feature>
<dbReference type="EMBL" id="FJOG01000005">
    <property type="protein sequence ID" value="CZR54321.1"/>
    <property type="molecule type" value="Genomic_DNA"/>
</dbReference>
<dbReference type="GO" id="GO:0005576">
    <property type="term" value="C:extracellular region"/>
    <property type="evidence" value="ECO:0007669"/>
    <property type="project" value="TreeGrafter"/>
</dbReference>
<evidence type="ECO:0000256" key="6">
    <source>
        <dbReference type="SAM" id="MobiDB-lite"/>
    </source>
</evidence>
<dbReference type="EC" id="3.2.1.39" evidence="4"/>
<dbReference type="InterPro" id="IPR017853">
    <property type="entry name" value="GH"/>
</dbReference>
<dbReference type="AlphaFoldDB" id="A0A1L7WNH7"/>
<protein>
    <recommendedName>
        <fullName evidence="4">glucan endo-1,3-beta-D-glucosidase</fullName>
        <ecNumber evidence="4">3.2.1.39</ecNumber>
    </recommendedName>
</protein>
<organism evidence="8 9">
    <name type="scientific">Phialocephala subalpina</name>
    <dbReference type="NCBI Taxonomy" id="576137"/>
    <lineage>
        <taxon>Eukaryota</taxon>
        <taxon>Fungi</taxon>
        <taxon>Dikarya</taxon>
        <taxon>Ascomycota</taxon>
        <taxon>Pezizomycotina</taxon>
        <taxon>Leotiomycetes</taxon>
        <taxon>Helotiales</taxon>
        <taxon>Mollisiaceae</taxon>
        <taxon>Phialocephala</taxon>
        <taxon>Phialocephala fortinii species complex</taxon>
    </lineage>
</organism>